<protein>
    <recommendedName>
        <fullName evidence="4">Response regulatory domain-containing protein</fullName>
    </recommendedName>
</protein>
<dbReference type="PANTHER" id="PTHR43874">
    <property type="entry name" value="TWO-COMPONENT RESPONSE REGULATOR"/>
    <property type="match status" value="1"/>
</dbReference>
<dbReference type="SUPFAM" id="SSF52172">
    <property type="entry name" value="CheY-like"/>
    <property type="match status" value="1"/>
</dbReference>
<evidence type="ECO:0000313" key="3">
    <source>
        <dbReference type="Proteomes" id="UP001177140"/>
    </source>
</evidence>
<keyword evidence="1" id="KW-0902">Two-component regulatory system</keyword>
<dbReference type="PANTHER" id="PTHR43874:SF7">
    <property type="entry name" value="TWO-COMPONENT RESPONSE REGULATOR ARR10"/>
    <property type="match status" value="1"/>
</dbReference>
<dbReference type="Proteomes" id="UP001177140">
    <property type="component" value="Unassembled WGS sequence"/>
</dbReference>
<sequence>MSTGGGGDQESQEDRERKAILEMLPKDFPKGFKVLLLIDDDSIKHVEQPLKELEYQVTACDNVANALSLLRDDGNKFDIVLCMDNAGGFELLDKISKDEIPVA</sequence>
<organism evidence="2 3">
    <name type="scientific">Papaver nudicaule</name>
    <name type="common">Iceland poppy</name>
    <dbReference type="NCBI Taxonomy" id="74823"/>
    <lineage>
        <taxon>Eukaryota</taxon>
        <taxon>Viridiplantae</taxon>
        <taxon>Streptophyta</taxon>
        <taxon>Embryophyta</taxon>
        <taxon>Tracheophyta</taxon>
        <taxon>Spermatophyta</taxon>
        <taxon>Magnoliopsida</taxon>
        <taxon>Ranunculales</taxon>
        <taxon>Papaveraceae</taxon>
        <taxon>Papaveroideae</taxon>
        <taxon>Papaver</taxon>
    </lineage>
</organism>
<dbReference type="InterPro" id="IPR011006">
    <property type="entry name" value="CheY-like_superfamily"/>
</dbReference>
<dbReference type="AlphaFoldDB" id="A0AA41V3Z1"/>
<comment type="caution">
    <text evidence="2">The sequence shown here is derived from an EMBL/GenBank/DDBJ whole genome shotgun (WGS) entry which is preliminary data.</text>
</comment>
<dbReference type="Gene3D" id="3.40.50.2300">
    <property type="match status" value="1"/>
</dbReference>
<evidence type="ECO:0000256" key="1">
    <source>
        <dbReference type="ARBA" id="ARBA00023012"/>
    </source>
</evidence>
<dbReference type="InterPro" id="IPR045279">
    <property type="entry name" value="ARR-like"/>
</dbReference>
<keyword evidence="3" id="KW-1185">Reference proteome</keyword>
<dbReference type="GO" id="GO:0009736">
    <property type="term" value="P:cytokinin-activated signaling pathway"/>
    <property type="evidence" value="ECO:0007669"/>
    <property type="project" value="InterPro"/>
</dbReference>
<reference evidence="2" key="1">
    <citation type="submission" date="2022-03" db="EMBL/GenBank/DDBJ databases">
        <title>A functionally conserved STORR gene fusion in Papaver species that diverged 16.8 million years ago.</title>
        <authorList>
            <person name="Catania T."/>
        </authorList>
    </citation>
    <scope>NUCLEOTIDE SEQUENCE</scope>
    <source>
        <strain evidence="2">S-191538</strain>
    </source>
</reference>
<dbReference type="GO" id="GO:0000160">
    <property type="term" value="P:phosphorelay signal transduction system"/>
    <property type="evidence" value="ECO:0007669"/>
    <property type="project" value="UniProtKB-KW"/>
</dbReference>
<evidence type="ECO:0000313" key="2">
    <source>
        <dbReference type="EMBL" id="MCL7031037.1"/>
    </source>
</evidence>
<dbReference type="EMBL" id="JAJJMA010108087">
    <property type="protein sequence ID" value="MCL7031037.1"/>
    <property type="molecule type" value="Genomic_DNA"/>
</dbReference>
<accession>A0AA41V3Z1</accession>
<feature type="non-terminal residue" evidence="2">
    <location>
        <position position="103"/>
    </location>
</feature>
<name>A0AA41V3Z1_PAPNU</name>
<proteinExistence type="predicted"/>
<gene>
    <name evidence="2" type="ORF">MKW94_015639</name>
</gene>
<evidence type="ECO:0008006" key="4">
    <source>
        <dbReference type="Google" id="ProtNLM"/>
    </source>
</evidence>